<dbReference type="OrthoDB" id="3801253at2759"/>
<dbReference type="EMBL" id="MU006776">
    <property type="protein sequence ID" value="KAF2646649.1"/>
    <property type="molecule type" value="Genomic_DNA"/>
</dbReference>
<name>A0A6A6SFU7_9PLEO</name>
<reference evidence="2" key="1">
    <citation type="journal article" date="2020" name="Stud. Mycol.">
        <title>101 Dothideomycetes genomes: a test case for predicting lifestyles and emergence of pathogens.</title>
        <authorList>
            <person name="Haridas S."/>
            <person name="Albert R."/>
            <person name="Binder M."/>
            <person name="Bloem J."/>
            <person name="Labutti K."/>
            <person name="Salamov A."/>
            <person name="Andreopoulos B."/>
            <person name="Baker S."/>
            <person name="Barry K."/>
            <person name="Bills G."/>
            <person name="Bluhm B."/>
            <person name="Cannon C."/>
            <person name="Castanera R."/>
            <person name="Culley D."/>
            <person name="Daum C."/>
            <person name="Ezra D."/>
            <person name="Gonzalez J."/>
            <person name="Henrissat B."/>
            <person name="Kuo A."/>
            <person name="Liang C."/>
            <person name="Lipzen A."/>
            <person name="Lutzoni F."/>
            <person name="Magnuson J."/>
            <person name="Mondo S."/>
            <person name="Nolan M."/>
            <person name="Ohm R."/>
            <person name="Pangilinan J."/>
            <person name="Park H.-J."/>
            <person name="Ramirez L."/>
            <person name="Alfaro M."/>
            <person name="Sun H."/>
            <person name="Tritt A."/>
            <person name="Yoshinaga Y."/>
            <person name="Zwiers L.-H."/>
            <person name="Turgeon B."/>
            <person name="Goodwin S."/>
            <person name="Spatafora J."/>
            <person name="Crous P."/>
            <person name="Grigoriev I."/>
        </authorList>
    </citation>
    <scope>NUCLEOTIDE SEQUENCE</scope>
    <source>
        <strain evidence="2">CBS 473.64</strain>
    </source>
</reference>
<evidence type="ECO:0000313" key="2">
    <source>
        <dbReference type="EMBL" id="KAF2646649.1"/>
    </source>
</evidence>
<accession>A0A6A6SFU7</accession>
<evidence type="ECO:0000313" key="3">
    <source>
        <dbReference type="Proteomes" id="UP000799753"/>
    </source>
</evidence>
<organism evidence="2 3">
    <name type="scientific">Massarina eburnea CBS 473.64</name>
    <dbReference type="NCBI Taxonomy" id="1395130"/>
    <lineage>
        <taxon>Eukaryota</taxon>
        <taxon>Fungi</taxon>
        <taxon>Dikarya</taxon>
        <taxon>Ascomycota</taxon>
        <taxon>Pezizomycotina</taxon>
        <taxon>Dothideomycetes</taxon>
        <taxon>Pleosporomycetidae</taxon>
        <taxon>Pleosporales</taxon>
        <taxon>Massarineae</taxon>
        <taxon>Massarinaceae</taxon>
        <taxon>Massarina</taxon>
    </lineage>
</organism>
<feature type="compositionally biased region" description="Polar residues" evidence="1">
    <location>
        <begin position="1"/>
        <end position="10"/>
    </location>
</feature>
<dbReference type="Proteomes" id="UP000799753">
    <property type="component" value="Unassembled WGS sequence"/>
</dbReference>
<dbReference type="AlphaFoldDB" id="A0A6A6SFU7"/>
<keyword evidence="3" id="KW-1185">Reference proteome</keyword>
<protein>
    <submittedName>
        <fullName evidence="2">Uncharacterized protein</fullName>
    </submittedName>
</protein>
<evidence type="ECO:0000256" key="1">
    <source>
        <dbReference type="SAM" id="MobiDB-lite"/>
    </source>
</evidence>
<feature type="region of interest" description="Disordered" evidence="1">
    <location>
        <begin position="1"/>
        <end position="32"/>
    </location>
</feature>
<proteinExistence type="predicted"/>
<gene>
    <name evidence="2" type="ORF">P280DRAFT_512813</name>
</gene>
<sequence>MSDGTTSSAGDSVPTRYYTPEPYIHAPPSPPPSPLNNARYPQMFTHTHLYRTPISPPKPAPIPNMSSIFTTWGPYNTIEKILASPFYTRIIMPVSPVLAEQWRCSTDATALSAFILHAVHPVPVNHLRRFAFEHLDYLFHYLNDNEYVLGEFDNTMAEKVDRTMKNIIAVSEMRMGRSYERHIGIWELGRNMSGGNVSVGISGEAPSRWWWWRGQERASGSVTSVTEV</sequence>